<feature type="transmembrane region" description="Helical" evidence="3">
    <location>
        <begin position="66"/>
        <end position="87"/>
    </location>
</feature>
<evidence type="ECO:0000256" key="1">
    <source>
        <dbReference type="ARBA" id="ARBA00022679"/>
    </source>
</evidence>
<dbReference type="InterPro" id="IPR048254">
    <property type="entry name" value="CDP_ALCOHOL_P_TRANSF_CS"/>
</dbReference>
<evidence type="ECO:0000256" key="3">
    <source>
        <dbReference type="SAM" id="Phobius"/>
    </source>
</evidence>
<comment type="similarity">
    <text evidence="2">Belongs to the CDP-alcohol phosphatidyltransferase class-I family.</text>
</comment>
<feature type="transmembrane region" description="Helical" evidence="3">
    <location>
        <begin position="141"/>
        <end position="160"/>
    </location>
</feature>
<gene>
    <name evidence="4" type="ORF">ACFSAU_07425</name>
</gene>
<dbReference type="InterPro" id="IPR043130">
    <property type="entry name" value="CDP-OH_PTrfase_TM_dom"/>
</dbReference>
<keyword evidence="3" id="KW-0472">Membrane</keyword>
<evidence type="ECO:0000313" key="4">
    <source>
        <dbReference type="EMBL" id="MFD1567319.1"/>
    </source>
</evidence>
<dbReference type="EMBL" id="JBHUCZ010000003">
    <property type="protein sequence ID" value="MFD1567319.1"/>
    <property type="molecule type" value="Genomic_DNA"/>
</dbReference>
<dbReference type="AlphaFoldDB" id="A0ABD6BRR8"/>
<evidence type="ECO:0000256" key="2">
    <source>
        <dbReference type="RuleBase" id="RU003750"/>
    </source>
</evidence>
<name>A0ABD6BRR8_9EURY</name>
<reference evidence="4 5" key="1">
    <citation type="journal article" date="2019" name="Int. J. Syst. Evol. Microbiol.">
        <title>The Global Catalogue of Microorganisms (GCM) 10K type strain sequencing project: providing services to taxonomists for standard genome sequencing and annotation.</title>
        <authorList>
            <consortium name="The Broad Institute Genomics Platform"/>
            <consortium name="The Broad Institute Genome Sequencing Center for Infectious Disease"/>
            <person name="Wu L."/>
            <person name="Ma J."/>
        </authorList>
    </citation>
    <scope>NUCLEOTIDE SEQUENCE [LARGE SCALE GENOMIC DNA]</scope>
    <source>
        <strain evidence="4 5">CGMCC 1.12859</strain>
    </source>
</reference>
<evidence type="ECO:0000313" key="5">
    <source>
        <dbReference type="Proteomes" id="UP001597139"/>
    </source>
</evidence>
<accession>A0ABD6BRR8</accession>
<keyword evidence="5" id="KW-1185">Reference proteome</keyword>
<keyword evidence="3" id="KW-0812">Transmembrane</keyword>
<dbReference type="Gene3D" id="1.20.120.1760">
    <property type="match status" value="1"/>
</dbReference>
<protein>
    <submittedName>
        <fullName evidence="4">Protein sorting system archaetidylserine synthase</fullName>
    </submittedName>
</protein>
<dbReference type="InterPro" id="IPR000462">
    <property type="entry name" value="CDP-OH_P_trans"/>
</dbReference>
<dbReference type="NCBIfam" id="NF038086">
    <property type="entry name" value="anchor_synt_A"/>
    <property type="match status" value="1"/>
</dbReference>
<sequence length="244" mass="25127">MRSRFLGRLGPADAVTIGNAGLGFLAVVAASIDIGLAARVVLLGAIADGLDGVVARKYGGTEAGPYLDSLADVATFGVAPAFLVAVVARREWGTPASLLSGISTDGLLALAGVLVPALYVAAAVTRLGIYTAYQTDSDETVGVPTTLAATIFGATVLTGYRSTETVLVGFHDAGFLLALAAVLTPLMVWDITYPDLHAQDALVMGVVQAGAVLLPGLYGRGFAFGLLYLALAYLILGPVLYWRR</sequence>
<dbReference type="PROSITE" id="PS00379">
    <property type="entry name" value="CDP_ALCOHOL_P_TRANSF"/>
    <property type="match status" value="1"/>
</dbReference>
<keyword evidence="1 2" id="KW-0808">Transferase</keyword>
<keyword evidence="3" id="KW-1133">Transmembrane helix</keyword>
<comment type="caution">
    <text evidence="4">The sequence shown here is derived from an EMBL/GenBank/DDBJ whole genome shotgun (WGS) entry which is preliminary data.</text>
</comment>
<dbReference type="Pfam" id="PF01066">
    <property type="entry name" value="CDP-OH_P_transf"/>
    <property type="match status" value="1"/>
</dbReference>
<proteinExistence type="inferred from homology"/>
<dbReference type="RefSeq" id="WP_267646297.1">
    <property type="nucleotide sequence ID" value="NZ_JANHGR010000001.1"/>
</dbReference>
<dbReference type="Proteomes" id="UP001597139">
    <property type="component" value="Unassembled WGS sequence"/>
</dbReference>
<feature type="transmembrane region" description="Helical" evidence="3">
    <location>
        <begin position="224"/>
        <end position="242"/>
    </location>
</feature>
<dbReference type="GO" id="GO:0016740">
    <property type="term" value="F:transferase activity"/>
    <property type="evidence" value="ECO:0007669"/>
    <property type="project" value="UniProtKB-KW"/>
</dbReference>
<feature type="transmembrane region" description="Helical" evidence="3">
    <location>
        <begin position="107"/>
        <end position="129"/>
    </location>
</feature>
<feature type="transmembrane region" description="Helical" evidence="3">
    <location>
        <begin position="166"/>
        <end position="189"/>
    </location>
</feature>
<organism evidence="4 5">
    <name type="scientific">Halolamina litorea</name>
    <dbReference type="NCBI Taxonomy" id="1515593"/>
    <lineage>
        <taxon>Archaea</taxon>
        <taxon>Methanobacteriati</taxon>
        <taxon>Methanobacteriota</taxon>
        <taxon>Stenosarchaea group</taxon>
        <taxon>Halobacteria</taxon>
        <taxon>Halobacteriales</taxon>
        <taxon>Haloferacaceae</taxon>
    </lineage>
</organism>